<evidence type="ECO:0000313" key="13">
    <source>
        <dbReference type="EMBL" id="OII73665.1"/>
    </source>
</evidence>
<protein>
    <recommendedName>
        <fullName evidence="4 11">Adenosine kinase</fullName>
        <shortName evidence="11">AK</shortName>
        <ecNumber evidence="4 11">2.7.1.20</ecNumber>
    </recommendedName>
    <alternativeName>
        <fullName evidence="11">Adenosine 5'-phosphotransferase</fullName>
    </alternativeName>
</protein>
<keyword evidence="7 11" id="KW-0547">Nucleotide-binding</keyword>
<dbReference type="Pfam" id="PF00294">
    <property type="entry name" value="PfkB"/>
    <property type="match status" value="1"/>
</dbReference>
<evidence type="ECO:0000256" key="6">
    <source>
        <dbReference type="ARBA" id="ARBA00022726"/>
    </source>
</evidence>
<organism evidence="13 14">
    <name type="scientific">Cryptosporidium ubiquitum</name>
    <dbReference type="NCBI Taxonomy" id="857276"/>
    <lineage>
        <taxon>Eukaryota</taxon>
        <taxon>Sar</taxon>
        <taxon>Alveolata</taxon>
        <taxon>Apicomplexa</taxon>
        <taxon>Conoidasida</taxon>
        <taxon>Coccidia</taxon>
        <taxon>Eucoccidiorida</taxon>
        <taxon>Eimeriorina</taxon>
        <taxon>Cryptosporidiidae</taxon>
        <taxon>Cryptosporidium</taxon>
    </lineage>
</organism>
<dbReference type="GO" id="GO:0044209">
    <property type="term" value="P:AMP salvage"/>
    <property type="evidence" value="ECO:0007669"/>
    <property type="project" value="UniProtKB-UniRule"/>
</dbReference>
<keyword evidence="11" id="KW-0460">Magnesium</keyword>
<comment type="function">
    <text evidence="11">ATP dependent phosphorylation of adenosine and other related nucleoside analogs to monophosphate derivatives.</text>
</comment>
<proteinExistence type="inferred from homology"/>
<keyword evidence="9 11" id="KW-0067">ATP-binding</keyword>
<evidence type="ECO:0000256" key="9">
    <source>
        <dbReference type="ARBA" id="ARBA00022840"/>
    </source>
</evidence>
<evidence type="ECO:0000256" key="3">
    <source>
        <dbReference type="ARBA" id="ARBA00010688"/>
    </source>
</evidence>
<dbReference type="RefSeq" id="XP_028874920.1">
    <property type="nucleotide sequence ID" value="XM_029020476.1"/>
</dbReference>
<dbReference type="PANTHER" id="PTHR45769">
    <property type="entry name" value="ADENOSINE KINASE"/>
    <property type="match status" value="1"/>
</dbReference>
<dbReference type="GO" id="GO:0004001">
    <property type="term" value="F:adenosine kinase activity"/>
    <property type="evidence" value="ECO:0007669"/>
    <property type="project" value="UniProtKB-UniRule"/>
</dbReference>
<evidence type="ECO:0000256" key="8">
    <source>
        <dbReference type="ARBA" id="ARBA00022777"/>
    </source>
</evidence>
<evidence type="ECO:0000259" key="12">
    <source>
        <dbReference type="Pfam" id="PF00294"/>
    </source>
</evidence>
<evidence type="ECO:0000256" key="11">
    <source>
        <dbReference type="RuleBase" id="RU368116"/>
    </source>
</evidence>
<dbReference type="InterPro" id="IPR029056">
    <property type="entry name" value="Ribokinase-like"/>
</dbReference>
<gene>
    <name evidence="13" type="ORF">cubi_03463</name>
</gene>
<comment type="catalytic activity">
    <reaction evidence="11">
        <text>adenosine + ATP = AMP + ADP + H(+)</text>
        <dbReference type="Rhea" id="RHEA:20824"/>
        <dbReference type="ChEBI" id="CHEBI:15378"/>
        <dbReference type="ChEBI" id="CHEBI:16335"/>
        <dbReference type="ChEBI" id="CHEBI:30616"/>
        <dbReference type="ChEBI" id="CHEBI:456215"/>
        <dbReference type="ChEBI" id="CHEBI:456216"/>
        <dbReference type="EC" id="2.7.1.20"/>
    </reaction>
</comment>
<keyword evidence="5 11" id="KW-0808">Transferase</keyword>
<evidence type="ECO:0000313" key="14">
    <source>
        <dbReference type="Proteomes" id="UP000186176"/>
    </source>
</evidence>
<reference evidence="13 14" key="1">
    <citation type="submission" date="2016-10" db="EMBL/GenBank/DDBJ databases">
        <title>Reductive evolution of mitochondrial metabolism and differential evolution of invasion-related proteins in Cryptosporidium.</title>
        <authorList>
            <person name="Liu S."/>
            <person name="Roellig D.M."/>
            <person name="Guo Y."/>
            <person name="Li N."/>
            <person name="Frace M.A."/>
            <person name="Tang K."/>
            <person name="Zhang L."/>
            <person name="Feng Y."/>
            <person name="Xiao L."/>
        </authorList>
    </citation>
    <scope>NUCLEOTIDE SEQUENCE [LARGE SCALE GENOMIC DNA]</scope>
    <source>
        <strain evidence="13">39726</strain>
    </source>
</reference>
<dbReference type="SUPFAM" id="SSF53613">
    <property type="entry name" value="Ribokinase-like"/>
    <property type="match status" value="1"/>
</dbReference>
<evidence type="ECO:0000256" key="7">
    <source>
        <dbReference type="ARBA" id="ARBA00022741"/>
    </source>
</evidence>
<comment type="similarity">
    <text evidence="3 11">Belongs to the carbohydrate kinase PfkB family.</text>
</comment>
<evidence type="ECO:0000256" key="1">
    <source>
        <dbReference type="ARBA" id="ARBA00001946"/>
    </source>
</evidence>
<keyword evidence="8 11" id="KW-0418">Kinase</keyword>
<evidence type="ECO:0000256" key="2">
    <source>
        <dbReference type="ARBA" id="ARBA00004801"/>
    </source>
</evidence>
<dbReference type="EMBL" id="LRBP01000014">
    <property type="protein sequence ID" value="OII73665.1"/>
    <property type="molecule type" value="Genomic_DNA"/>
</dbReference>
<dbReference type="VEuPathDB" id="CryptoDB:cubi_03463"/>
<dbReference type="EC" id="2.7.1.20" evidence="4 11"/>
<dbReference type="AlphaFoldDB" id="A0A1J4MHE5"/>
<dbReference type="UniPathway" id="UPA00588">
    <property type="reaction ID" value="UER00659"/>
</dbReference>
<name>A0A1J4MHE5_9CRYT</name>
<dbReference type="InterPro" id="IPR001805">
    <property type="entry name" value="Adenokinase"/>
</dbReference>
<accession>A0A1J4MHE5</accession>
<dbReference type="GO" id="GO:0005524">
    <property type="term" value="F:ATP binding"/>
    <property type="evidence" value="ECO:0007669"/>
    <property type="project" value="UniProtKB-UniRule"/>
</dbReference>
<dbReference type="GO" id="GO:0006144">
    <property type="term" value="P:purine nucleobase metabolic process"/>
    <property type="evidence" value="ECO:0007669"/>
    <property type="project" value="TreeGrafter"/>
</dbReference>
<evidence type="ECO:0000256" key="5">
    <source>
        <dbReference type="ARBA" id="ARBA00022679"/>
    </source>
</evidence>
<dbReference type="GO" id="GO:0005634">
    <property type="term" value="C:nucleus"/>
    <property type="evidence" value="ECO:0007669"/>
    <property type="project" value="TreeGrafter"/>
</dbReference>
<sequence>MTEKRIFGMCNPILDIVLKTTSDRVKDLGLKMGSTTLGEDEKVFKLIENIISNNEDANFVAGGSLLNSFRVCKELSNKDGKDKGDSISVFFSGGINDDSGGILLQELLTKLGINYEFHITNKPNLETAKCVVFVTGEERTLLAGLGAAKDYSIDTFESEKIQQALKTANIFATSGFFVEVCFQAVLRSAQYIHQSKSDECSFVFGLSATYIPEKYMNEIFQLLPMIDYIVGNQEEFVSLYKNINSTLQIENHDQLLYSQACINQPENNTLERILTEVHTHLKPTCIMLCTRAHLPVISFNSKDPNGCIRYHECIHVPKEKLVDVNGCGDAFKGGFIYGLSNSYPLDASIYMGHYAASTVAQNIGCDFDFSNKPTLSEIMQLVSSKNN</sequence>
<feature type="active site" description="Proton acceptor" evidence="10">
    <location>
        <position position="329"/>
    </location>
</feature>
<dbReference type="GO" id="GO:0006166">
    <property type="term" value="P:purine ribonucleoside salvage"/>
    <property type="evidence" value="ECO:0007669"/>
    <property type="project" value="UniProtKB-KW"/>
</dbReference>
<keyword evidence="6 11" id="KW-0660">Purine salvage</keyword>
<comment type="pathway">
    <text evidence="2 11">Purine metabolism; AMP biosynthesis via salvage pathway; AMP from adenosine: step 1/1.</text>
</comment>
<feature type="domain" description="Carbohydrate kinase PfkB" evidence="12">
    <location>
        <begin position="51"/>
        <end position="367"/>
    </location>
</feature>
<comment type="cofactor">
    <cofactor evidence="1 11">
        <name>Mg(2+)</name>
        <dbReference type="ChEBI" id="CHEBI:18420"/>
    </cofactor>
</comment>
<evidence type="ECO:0000256" key="4">
    <source>
        <dbReference type="ARBA" id="ARBA00012119"/>
    </source>
</evidence>
<comment type="caution">
    <text evidence="13">The sequence shown here is derived from an EMBL/GenBank/DDBJ whole genome shotgun (WGS) entry which is preliminary data.</text>
</comment>
<keyword evidence="14" id="KW-1185">Reference proteome</keyword>
<dbReference type="Proteomes" id="UP000186176">
    <property type="component" value="Unassembled WGS sequence"/>
</dbReference>
<dbReference type="GO" id="GO:0005829">
    <property type="term" value="C:cytosol"/>
    <property type="evidence" value="ECO:0007669"/>
    <property type="project" value="TreeGrafter"/>
</dbReference>
<dbReference type="PANTHER" id="PTHR45769:SF3">
    <property type="entry name" value="ADENOSINE KINASE"/>
    <property type="match status" value="1"/>
</dbReference>
<dbReference type="InterPro" id="IPR011611">
    <property type="entry name" value="PfkB_dom"/>
</dbReference>
<dbReference type="Gene3D" id="3.30.1110.10">
    <property type="match status" value="1"/>
</dbReference>
<evidence type="ECO:0000256" key="10">
    <source>
        <dbReference type="PIRSR" id="PIRSR601805-1"/>
    </source>
</evidence>
<dbReference type="GeneID" id="39980255"/>
<dbReference type="OrthoDB" id="432447at2759"/>
<dbReference type="CDD" id="cd01168">
    <property type="entry name" value="adenosine_kinase"/>
    <property type="match status" value="1"/>
</dbReference>
<dbReference type="Gene3D" id="3.40.1190.20">
    <property type="match status" value="1"/>
</dbReference>